<dbReference type="RefSeq" id="XP_027608495.1">
    <property type="nucleotide sequence ID" value="XM_027752694.1"/>
</dbReference>
<dbReference type="InParanoid" id="A0A401G5Y2"/>
<dbReference type="GeneID" id="38774499"/>
<keyword evidence="2" id="KW-1185">Reference proteome</keyword>
<dbReference type="AlphaFoldDB" id="A0A401G5Y2"/>
<accession>A0A401G5Y2</accession>
<dbReference type="Proteomes" id="UP000287166">
    <property type="component" value="Unassembled WGS sequence"/>
</dbReference>
<proteinExistence type="predicted"/>
<dbReference type="OrthoDB" id="2954746at2759"/>
<sequence>MTGNELLSSHGEDGSVTSSQYVTAPSAFSDWSDSEDTNPVLQVSDADSGVIFEEVRQGTNVEAQPAQLVLNGQIDQGNCFVAPTNFSGQTLRDERRLAPFDPSLPAFTLTIPTPQLPPSPVFVLKSPITVSKFVSASSNPANAGISTAIRGSPAPMVPACDRCRLAEPESSQCYSCYQQWLACKVWYQANDGGRRAWLTEPYIKPAESNAINRAVTETFWSPERTPFDPRGLGILTDALIGSSIQAEGFPHLIASSTGSREVVAWKPRRGGVLLLLAESWRASVNALKSKLSSCQRRIALEFKTLRVAEVPDGWSCHMNLGSEDDALLDACFEQPHRRAKITSSSKFVEQLFDSPSNASSS</sequence>
<dbReference type="EMBL" id="BFAD01000001">
    <property type="protein sequence ID" value="GBE77582.1"/>
    <property type="molecule type" value="Genomic_DNA"/>
</dbReference>
<comment type="caution">
    <text evidence="1">The sequence shown here is derived from an EMBL/GenBank/DDBJ whole genome shotgun (WGS) entry which is preliminary data.</text>
</comment>
<gene>
    <name evidence="1" type="ORF">SCP_0104620</name>
</gene>
<name>A0A401G5Y2_9APHY</name>
<evidence type="ECO:0000313" key="2">
    <source>
        <dbReference type="Proteomes" id="UP000287166"/>
    </source>
</evidence>
<reference evidence="1 2" key="1">
    <citation type="journal article" date="2018" name="Sci. Rep.">
        <title>Genome sequence of the cauliflower mushroom Sparassis crispa (Hanabiratake) and its association with beneficial usage.</title>
        <authorList>
            <person name="Kiyama R."/>
            <person name="Furutani Y."/>
            <person name="Kawaguchi K."/>
            <person name="Nakanishi T."/>
        </authorList>
    </citation>
    <scope>NUCLEOTIDE SEQUENCE [LARGE SCALE GENOMIC DNA]</scope>
</reference>
<evidence type="ECO:0000313" key="1">
    <source>
        <dbReference type="EMBL" id="GBE77582.1"/>
    </source>
</evidence>
<protein>
    <submittedName>
        <fullName evidence="1">Uncharacterized protein</fullName>
    </submittedName>
</protein>
<organism evidence="1 2">
    <name type="scientific">Sparassis crispa</name>
    <dbReference type="NCBI Taxonomy" id="139825"/>
    <lineage>
        <taxon>Eukaryota</taxon>
        <taxon>Fungi</taxon>
        <taxon>Dikarya</taxon>
        <taxon>Basidiomycota</taxon>
        <taxon>Agaricomycotina</taxon>
        <taxon>Agaricomycetes</taxon>
        <taxon>Polyporales</taxon>
        <taxon>Sparassidaceae</taxon>
        <taxon>Sparassis</taxon>
    </lineage>
</organism>